<keyword evidence="4 8" id="KW-0547">Nucleotide-binding</keyword>
<dbReference type="GO" id="GO:0046872">
    <property type="term" value="F:metal ion binding"/>
    <property type="evidence" value="ECO:0007669"/>
    <property type="project" value="UniProtKB-UniRule"/>
</dbReference>
<evidence type="ECO:0000256" key="6">
    <source>
        <dbReference type="ARBA" id="ARBA00022842"/>
    </source>
</evidence>
<comment type="catalytic activity">
    <reaction evidence="8">
        <text>ATP + H2O = ADP + phosphate + H(+)</text>
        <dbReference type="Rhea" id="RHEA:13065"/>
        <dbReference type="ChEBI" id="CHEBI:15377"/>
        <dbReference type="ChEBI" id="CHEBI:15378"/>
        <dbReference type="ChEBI" id="CHEBI:30616"/>
        <dbReference type="ChEBI" id="CHEBI:43474"/>
        <dbReference type="ChEBI" id="CHEBI:456216"/>
    </reaction>
</comment>
<comment type="caution">
    <text evidence="8">Lacks conserved residue(s) required for the propagation of feature annotation.</text>
</comment>
<dbReference type="GO" id="GO:0015203">
    <property type="term" value="F:polyamine transmembrane transporter activity"/>
    <property type="evidence" value="ECO:0007669"/>
    <property type="project" value="TreeGrafter"/>
</dbReference>
<evidence type="ECO:0000313" key="10">
    <source>
        <dbReference type="EMBL" id="KAB7501691.1"/>
    </source>
</evidence>
<comment type="similarity">
    <text evidence="8">Belongs to the cation transport ATPase (P-type) (TC 3.A.3) family. Type V subfamily.</text>
</comment>
<keyword evidence="11" id="KW-1185">Reference proteome</keyword>
<sequence length="301" mass="35556">FHLHDRPINPIFLIFIDIYLRIYASDMPYTRLQENQNSDSEDLRLLQQSNNCSSHLLSNYHEKYLKNHIGHIKGPVTEESYKAYGFRSSSFNFGLLHLVAYWRPDWKTRWTKRKCDINEANEFILEDTEGTVFVVQVQEEEFEGEIPIEYNTSDDPSKRSARYFVLQYLKYVWNRNNKEFECLTGLANKASVQSLLSEYRGYSLESRDMRHKLFGANCITVVVKSYTKLLFTEILHPFYIFQGASLALWAADQYYLYAICIFLITCLSIGVSLFETRKIKKLVLSCRLVKTKDYSHRLERY</sequence>
<reference evidence="10 11" key="1">
    <citation type="journal article" date="2019" name="PLoS Biol.">
        <title>Sex chromosomes control vertical transmission of feminizing Wolbachia symbionts in an isopod.</title>
        <authorList>
            <person name="Becking T."/>
            <person name="Chebbi M.A."/>
            <person name="Giraud I."/>
            <person name="Moumen B."/>
            <person name="Laverre T."/>
            <person name="Caubet Y."/>
            <person name="Peccoud J."/>
            <person name="Gilbert C."/>
            <person name="Cordaux R."/>
        </authorList>
    </citation>
    <scope>NUCLEOTIDE SEQUENCE [LARGE SCALE GENOMIC DNA]</scope>
    <source>
        <strain evidence="10">ANa2</strain>
        <tissue evidence="10">Whole body excluding digestive tract and cuticle</tissue>
    </source>
</reference>
<evidence type="ECO:0000256" key="5">
    <source>
        <dbReference type="ARBA" id="ARBA00022840"/>
    </source>
</evidence>
<proteinExistence type="inferred from homology"/>
<keyword evidence="2" id="KW-0597">Phosphoprotein</keyword>
<evidence type="ECO:0000256" key="1">
    <source>
        <dbReference type="ARBA" id="ARBA00004141"/>
    </source>
</evidence>
<dbReference type="GO" id="GO:0005524">
    <property type="term" value="F:ATP binding"/>
    <property type="evidence" value="ECO:0007669"/>
    <property type="project" value="UniProtKB-UniRule"/>
</dbReference>
<dbReference type="AlphaFoldDB" id="A0A5N5T528"/>
<dbReference type="PANTHER" id="PTHR45630:SF8">
    <property type="entry name" value="CATION-TRANSPORTING ATPASE"/>
    <property type="match status" value="1"/>
</dbReference>
<keyword evidence="3 8" id="KW-0479">Metal-binding</keyword>
<dbReference type="InterPro" id="IPR006544">
    <property type="entry name" value="P-type_TPase_V"/>
</dbReference>
<dbReference type="GO" id="GO:0140358">
    <property type="term" value="F:P-type transmembrane transporter activity"/>
    <property type="evidence" value="ECO:0007669"/>
    <property type="project" value="InterPro"/>
</dbReference>
<keyword evidence="7 8" id="KW-1278">Translocase</keyword>
<evidence type="ECO:0000256" key="3">
    <source>
        <dbReference type="ARBA" id="ARBA00022723"/>
    </source>
</evidence>
<evidence type="ECO:0000256" key="8">
    <source>
        <dbReference type="RuleBase" id="RU362082"/>
    </source>
</evidence>
<evidence type="ECO:0000259" key="9">
    <source>
        <dbReference type="Pfam" id="PF12409"/>
    </source>
</evidence>
<comment type="caution">
    <text evidence="10">The sequence shown here is derived from an EMBL/GenBank/DDBJ whole genome shotgun (WGS) entry which is preliminary data.</text>
</comment>
<feature type="non-terminal residue" evidence="10">
    <location>
        <position position="1"/>
    </location>
</feature>
<dbReference type="GO" id="GO:0031902">
    <property type="term" value="C:late endosome membrane"/>
    <property type="evidence" value="ECO:0007669"/>
    <property type="project" value="TreeGrafter"/>
</dbReference>
<protein>
    <recommendedName>
        <fullName evidence="8">Cation-transporting ATPase</fullName>
        <ecNumber evidence="8">7.2.2.-</ecNumber>
    </recommendedName>
</protein>
<keyword evidence="6 8" id="KW-0460">Magnesium</keyword>
<evidence type="ECO:0000256" key="7">
    <source>
        <dbReference type="ARBA" id="ARBA00022967"/>
    </source>
</evidence>
<evidence type="ECO:0000313" key="11">
    <source>
        <dbReference type="Proteomes" id="UP000326759"/>
    </source>
</evidence>
<dbReference type="SUPFAM" id="SSF81665">
    <property type="entry name" value="Calcium ATPase, transmembrane domain M"/>
    <property type="match status" value="1"/>
</dbReference>
<keyword evidence="8" id="KW-0812">Transmembrane</keyword>
<dbReference type="GO" id="GO:0006874">
    <property type="term" value="P:intracellular calcium ion homeostasis"/>
    <property type="evidence" value="ECO:0007669"/>
    <property type="project" value="TreeGrafter"/>
</dbReference>
<feature type="transmembrane region" description="Helical" evidence="8">
    <location>
        <begin position="254"/>
        <end position="274"/>
    </location>
</feature>
<evidence type="ECO:0000256" key="4">
    <source>
        <dbReference type="ARBA" id="ARBA00022741"/>
    </source>
</evidence>
<feature type="domain" description="P5B-type ATPase N-terminal" evidence="9">
    <location>
        <begin position="91"/>
        <end position="174"/>
    </location>
</feature>
<name>A0A5N5T528_9CRUS</name>
<dbReference type="InterPro" id="IPR023298">
    <property type="entry name" value="ATPase_P-typ_TM_dom_sf"/>
</dbReference>
<dbReference type="OrthoDB" id="7360059at2759"/>
<gene>
    <name evidence="10" type="ORF">Anas_10607</name>
</gene>
<dbReference type="InterPro" id="IPR047819">
    <property type="entry name" value="P5A-ATPase_N"/>
</dbReference>
<dbReference type="Proteomes" id="UP000326759">
    <property type="component" value="Unassembled WGS sequence"/>
</dbReference>
<dbReference type="Pfam" id="PF12409">
    <property type="entry name" value="P5-ATPase"/>
    <property type="match status" value="1"/>
</dbReference>
<dbReference type="PANTHER" id="PTHR45630">
    <property type="entry name" value="CATION-TRANSPORTING ATPASE-RELATED"/>
    <property type="match status" value="1"/>
</dbReference>
<keyword evidence="8" id="KW-1133">Transmembrane helix</keyword>
<accession>A0A5N5T528</accession>
<keyword evidence="8" id="KW-0472">Membrane</keyword>
<comment type="subcellular location">
    <subcellularLocation>
        <location evidence="1 8">Membrane</location>
        <topology evidence="1 8">Multi-pass membrane protein</topology>
    </subcellularLocation>
</comment>
<evidence type="ECO:0000256" key="2">
    <source>
        <dbReference type="ARBA" id="ARBA00022553"/>
    </source>
</evidence>
<dbReference type="EMBL" id="SEYY01009860">
    <property type="protein sequence ID" value="KAB7501691.1"/>
    <property type="molecule type" value="Genomic_DNA"/>
</dbReference>
<organism evidence="10 11">
    <name type="scientific">Armadillidium nasatum</name>
    <dbReference type="NCBI Taxonomy" id="96803"/>
    <lineage>
        <taxon>Eukaryota</taxon>
        <taxon>Metazoa</taxon>
        <taxon>Ecdysozoa</taxon>
        <taxon>Arthropoda</taxon>
        <taxon>Crustacea</taxon>
        <taxon>Multicrustacea</taxon>
        <taxon>Malacostraca</taxon>
        <taxon>Eumalacostraca</taxon>
        <taxon>Peracarida</taxon>
        <taxon>Isopoda</taxon>
        <taxon>Oniscidea</taxon>
        <taxon>Crinocheta</taxon>
        <taxon>Armadillidiidae</taxon>
        <taxon>Armadillidium</taxon>
    </lineage>
</organism>
<dbReference type="EC" id="7.2.2.-" evidence="8"/>
<dbReference type="GO" id="GO:0019829">
    <property type="term" value="F:ATPase-coupled monoatomic cation transmembrane transporter activity"/>
    <property type="evidence" value="ECO:0007669"/>
    <property type="project" value="UniProtKB-UniRule"/>
</dbReference>
<keyword evidence="5 8" id="KW-0067">ATP-binding</keyword>